<dbReference type="InterPro" id="IPR051677">
    <property type="entry name" value="AfsR-DnrI-RedD_regulator"/>
</dbReference>
<dbReference type="Pfam" id="PF03704">
    <property type="entry name" value="BTAD"/>
    <property type="match status" value="1"/>
</dbReference>
<dbReference type="EMBL" id="JAQAGZ010000003">
    <property type="protein sequence ID" value="MCZ8511809.1"/>
    <property type="molecule type" value="Genomic_DNA"/>
</dbReference>
<evidence type="ECO:0000259" key="1">
    <source>
        <dbReference type="SMART" id="SM01043"/>
    </source>
</evidence>
<dbReference type="SUPFAM" id="SSF48452">
    <property type="entry name" value="TPR-like"/>
    <property type="match status" value="1"/>
</dbReference>
<proteinExistence type="predicted"/>
<sequence length="145" mass="16662">MDELLDKTLRGDQLGAVRLERLAALYKGDYFMDCDYRWSHGRRDQLSGRYAEALTRLCSFFKMNNQPAYAAECLHRLLAIAPDSEKDGRELIKLYLEGGNRSGAMKVFKELERSVRERLDIELEDETARLYLEMISSSSGSGRMP</sequence>
<dbReference type="InterPro" id="IPR005158">
    <property type="entry name" value="BTAD"/>
</dbReference>
<comment type="caution">
    <text evidence="2">The sequence shown here is derived from an EMBL/GenBank/DDBJ whole genome shotgun (WGS) entry which is preliminary data.</text>
</comment>
<dbReference type="PANTHER" id="PTHR35807">
    <property type="entry name" value="TRANSCRIPTIONAL REGULATOR REDD-RELATED"/>
    <property type="match status" value="1"/>
</dbReference>
<dbReference type="Gene3D" id="1.25.40.10">
    <property type="entry name" value="Tetratricopeptide repeat domain"/>
    <property type="match status" value="1"/>
</dbReference>
<evidence type="ECO:0000313" key="2">
    <source>
        <dbReference type="EMBL" id="MCZ8511809.1"/>
    </source>
</evidence>
<name>A0ABT4Q4L6_9BACL</name>
<dbReference type="SMART" id="SM01043">
    <property type="entry name" value="BTAD"/>
    <property type="match status" value="1"/>
</dbReference>
<accession>A0ABT4Q4L6</accession>
<organism evidence="2 3">
    <name type="scientific">Paenibacillus gyeongsangnamensis</name>
    <dbReference type="NCBI Taxonomy" id="3388067"/>
    <lineage>
        <taxon>Bacteria</taxon>
        <taxon>Bacillati</taxon>
        <taxon>Bacillota</taxon>
        <taxon>Bacilli</taxon>
        <taxon>Bacillales</taxon>
        <taxon>Paenibacillaceae</taxon>
        <taxon>Paenibacillus</taxon>
    </lineage>
</organism>
<keyword evidence="3" id="KW-1185">Reference proteome</keyword>
<dbReference type="Proteomes" id="UP001527882">
    <property type="component" value="Unassembled WGS sequence"/>
</dbReference>
<dbReference type="RefSeq" id="WP_269880209.1">
    <property type="nucleotide sequence ID" value="NZ_JAQAGZ010000003.1"/>
</dbReference>
<reference evidence="2 3" key="1">
    <citation type="submission" date="2022-12" db="EMBL/GenBank/DDBJ databases">
        <title>Draft genome sequence of Paenibacillus sp. dW9.</title>
        <authorList>
            <person name="Choi E.-W."/>
            <person name="Kim D.-U."/>
        </authorList>
    </citation>
    <scope>NUCLEOTIDE SEQUENCE [LARGE SCALE GENOMIC DNA]</scope>
    <source>
        <strain evidence="3">dW9</strain>
    </source>
</reference>
<gene>
    <name evidence="2" type="ORF">O9H85_05105</name>
</gene>
<protein>
    <submittedName>
        <fullName evidence="2">Bacterial transcriptional activator domain-containing protein</fullName>
    </submittedName>
</protein>
<dbReference type="PANTHER" id="PTHR35807:SF2">
    <property type="entry name" value="TRANSCRIPTIONAL ACTIVATOR DOMAIN"/>
    <property type="match status" value="1"/>
</dbReference>
<evidence type="ECO:0000313" key="3">
    <source>
        <dbReference type="Proteomes" id="UP001527882"/>
    </source>
</evidence>
<dbReference type="InterPro" id="IPR011990">
    <property type="entry name" value="TPR-like_helical_dom_sf"/>
</dbReference>
<feature type="domain" description="Bacterial transcriptional activator" evidence="1">
    <location>
        <begin position="5"/>
        <end position="135"/>
    </location>
</feature>